<dbReference type="Pfam" id="PF13434">
    <property type="entry name" value="Lys_Orn_oxgnase"/>
    <property type="match status" value="1"/>
</dbReference>
<keyword evidence="6" id="KW-0521">NADP</keyword>
<keyword evidence="5" id="KW-0274">FAD</keyword>
<dbReference type="PANTHER" id="PTHR42802:SF1">
    <property type="entry name" value="L-ORNITHINE N(5)-MONOOXYGENASE"/>
    <property type="match status" value="1"/>
</dbReference>
<evidence type="ECO:0000256" key="3">
    <source>
        <dbReference type="ARBA" id="ARBA00007588"/>
    </source>
</evidence>
<dbReference type="Gene3D" id="3.50.50.60">
    <property type="entry name" value="FAD/NAD(P)-binding domain"/>
    <property type="match status" value="1"/>
</dbReference>
<dbReference type="RefSeq" id="WP_088418768.1">
    <property type="nucleotide sequence ID" value="NZ_NJBA01000005.1"/>
</dbReference>
<dbReference type="STRING" id="46680.GCA_000807755_01885"/>
<evidence type="ECO:0000256" key="1">
    <source>
        <dbReference type="ARBA" id="ARBA00001974"/>
    </source>
</evidence>
<evidence type="ECO:0000256" key="2">
    <source>
        <dbReference type="ARBA" id="ARBA00004924"/>
    </source>
</evidence>
<dbReference type="AlphaFoldDB" id="A0A246F8T7"/>
<dbReference type="Proteomes" id="UP000198145">
    <property type="component" value="Unassembled WGS sequence"/>
</dbReference>
<comment type="cofactor">
    <cofactor evidence="1">
        <name>FAD</name>
        <dbReference type="ChEBI" id="CHEBI:57692"/>
    </cofactor>
</comment>
<evidence type="ECO:0000256" key="7">
    <source>
        <dbReference type="ARBA" id="ARBA00023002"/>
    </source>
</evidence>
<keyword evidence="8" id="KW-0503">Monooxygenase</keyword>
<accession>A0A246F8T7</accession>
<dbReference type="GO" id="GO:0004497">
    <property type="term" value="F:monooxygenase activity"/>
    <property type="evidence" value="ECO:0007669"/>
    <property type="project" value="UniProtKB-KW"/>
</dbReference>
<organism evidence="8 9">
    <name type="scientific">Pseudomonas nitroreducens</name>
    <dbReference type="NCBI Taxonomy" id="46680"/>
    <lineage>
        <taxon>Bacteria</taxon>
        <taxon>Pseudomonadati</taxon>
        <taxon>Pseudomonadota</taxon>
        <taxon>Gammaproteobacteria</taxon>
        <taxon>Pseudomonadales</taxon>
        <taxon>Pseudomonadaceae</taxon>
        <taxon>Pseudomonas</taxon>
    </lineage>
</organism>
<dbReference type="eggNOG" id="COG3486">
    <property type="taxonomic scope" value="Bacteria"/>
</dbReference>
<dbReference type="GO" id="GO:0006879">
    <property type="term" value="P:intracellular iron ion homeostasis"/>
    <property type="evidence" value="ECO:0007669"/>
    <property type="project" value="TreeGrafter"/>
</dbReference>
<reference evidence="8 9" key="1">
    <citation type="submission" date="2017-06" db="EMBL/GenBank/DDBJ databases">
        <title>Draft genome of Pseudomonas nitroreducens DF05.</title>
        <authorList>
            <person name="Iyer R."/>
        </authorList>
    </citation>
    <scope>NUCLEOTIDE SEQUENCE [LARGE SCALE GENOMIC DNA]</scope>
    <source>
        <strain evidence="8 9">DF05</strain>
    </source>
</reference>
<evidence type="ECO:0000256" key="6">
    <source>
        <dbReference type="ARBA" id="ARBA00022857"/>
    </source>
</evidence>
<gene>
    <name evidence="8" type="ORF">CEG18_16270</name>
</gene>
<dbReference type="InterPro" id="IPR036188">
    <property type="entry name" value="FAD/NAD-bd_sf"/>
</dbReference>
<evidence type="ECO:0000313" key="8">
    <source>
        <dbReference type="EMBL" id="OWP49993.1"/>
    </source>
</evidence>
<keyword evidence="4" id="KW-0285">Flavoprotein</keyword>
<evidence type="ECO:0000256" key="5">
    <source>
        <dbReference type="ARBA" id="ARBA00022827"/>
    </source>
</evidence>
<evidence type="ECO:0000313" key="9">
    <source>
        <dbReference type="Proteomes" id="UP000198145"/>
    </source>
</evidence>
<protein>
    <submittedName>
        <fullName evidence="8">Ornithine monooxygenase</fullName>
    </submittedName>
</protein>
<name>A0A246F8T7_PSENT</name>
<dbReference type="EMBL" id="NJBA01000005">
    <property type="protein sequence ID" value="OWP49993.1"/>
    <property type="molecule type" value="Genomic_DNA"/>
</dbReference>
<dbReference type="PANTHER" id="PTHR42802">
    <property type="entry name" value="MONOOXYGENASE"/>
    <property type="match status" value="1"/>
</dbReference>
<evidence type="ECO:0000256" key="4">
    <source>
        <dbReference type="ARBA" id="ARBA00022630"/>
    </source>
</evidence>
<sequence length="444" mass="50233">MTQMITPTYDVLGIGFGPSNLALAIALQEQARREGRHYHALFLDKQADYRWHGNTLVAQSELQISFLKDLVTLRNPTSPYSFVNYLHAMGRLIDFTNLGTFYPCRMEYNDYLRWVSDQFAEQRVCGETVSRVEPVQGPDGIELVKVISSDARGHERFRLARSVVVSTGGTPRFPSAFNHLRDDPRVFHHARYLECMAKQRCNQNEPMRIAVIGGGQSAAEAFIDLNDSFPSVKVDMVLRAAVLKPADDSPFVNEIFAPRYTDLVFNEPKAEREKLIQEFHNTNYSVVDLDLIERIYGIFYRQKVAGVDRHAFLCRRNVEAAKADAEGIELTLRDSATGAVETHRYDAVILATGYERKSHRELLAPLQDYLGDFDVGRDYRVLADERLHAGIYLQGFTQDSHGLSDTLLSVLPMRAQEIAASMFEHLPPHETAHKPTRPLTAESA</sequence>
<comment type="caution">
    <text evidence="8">The sequence shown here is derived from an EMBL/GenBank/DDBJ whole genome shotgun (WGS) entry which is preliminary data.</text>
</comment>
<comment type="similarity">
    <text evidence="3">Belongs to the lysine N(6)-hydroxylase/L-ornithine N(5)-oxygenase family.</text>
</comment>
<proteinExistence type="inferred from homology"/>
<comment type="pathway">
    <text evidence="2">Siderophore biosynthesis.</text>
</comment>
<dbReference type="SUPFAM" id="SSF51905">
    <property type="entry name" value="FAD/NAD(P)-binding domain"/>
    <property type="match status" value="2"/>
</dbReference>
<keyword evidence="7" id="KW-0560">Oxidoreductase</keyword>
<dbReference type="PRINTS" id="PR00368">
    <property type="entry name" value="FADPNR"/>
</dbReference>
<dbReference type="InterPro" id="IPR025700">
    <property type="entry name" value="Lys/Orn_oxygenase"/>
</dbReference>